<dbReference type="EMBL" id="BAABHF010000025">
    <property type="protein sequence ID" value="GAA4500703.1"/>
    <property type="molecule type" value="Genomic_DNA"/>
</dbReference>
<feature type="domain" description="GmrSD restriction endonucleases C-terminal" evidence="2">
    <location>
        <begin position="108"/>
        <end position="204"/>
    </location>
</feature>
<dbReference type="InterPro" id="IPR011089">
    <property type="entry name" value="GmrSD_C"/>
</dbReference>
<gene>
    <name evidence="3" type="ORF">GCM10023191_049450</name>
</gene>
<accession>A0ABP8QF11</accession>
<organism evidence="3 4">
    <name type="scientific">Actinoallomurus oryzae</name>
    <dbReference type="NCBI Taxonomy" id="502180"/>
    <lineage>
        <taxon>Bacteria</taxon>
        <taxon>Bacillati</taxon>
        <taxon>Actinomycetota</taxon>
        <taxon>Actinomycetes</taxon>
        <taxon>Streptosporangiales</taxon>
        <taxon>Thermomonosporaceae</taxon>
        <taxon>Actinoallomurus</taxon>
    </lineage>
</organism>
<dbReference type="PANTHER" id="PTHR24094:SF15">
    <property type="entry name" value="AMP-DEPENDENT SYNTHETASE_LIGASE DOMAIN-CONTAINING PROTEIN-RELATED"/>
    <property type="match status" value="1"/>
</dbReference>
<keyword evidence="4" id="KW-1185">Reference proteome</keyword>
<proteinExistence type="predicted"/>
<evidence type="ECO:0000313" key="3">
    <source>
        <dbReference type="EMBL" id="GAA4500703.1"/>
    </source>
</evidence>
<evidence type="ECO:0000313" key="4">
    <source>
        <dbReference type="Proteomes" id="UP001500503"/>
    </source>
</evidence>
<evidence type="ECO:0000259" key="2">
    <source>
        <dbReference type="Pfam" id="PF07510"/>
    </source>
</evidence>
<evidence type="ECO:0000256" key="1">
    <source>
        <dbReference type="SAM" id="SignalP"/>
    </source>
</evidence>
<keyword evidence="3" id="KW-0255">Endonuclease</keyword>
<dbReference type="PANTHER" id="PTHR24094">
    <property type="entry name" value="SECRETED PROTEIN"/>
    <property type="match status" value="1"/>
</dbReference>
<keyword evidence="1" id="KW-0732">Signal</keyword>
<feature type="chain" id="PRO_5045872371" evidence="1">
    <location>
        <begin position="28"/>
        <end position="210"/>
    </location>
</feature>
<keyword evidence="3" id="KW-0540">Nuclease</keyword>
<dbReference type="Proteomes" id="UP001500503">
    <property type="component" value="Unassembled WGS sequence"/>
</dbReference>
<protein>
    <submittedName>
        <fullName evidence="3">HNH endonuclease family protein</fullName>
    </submittedName>
</protein>
<reference evidence="4" key="1">
    <citation type="journal article" date="2019" name="Int. J. Syst. Evol. Microbiol.">
        <title>The Global Catalogue of Microorganisms (GCM) 10K type strain sequencing project: providing services to taxonomists for standard genome sequencing and annotation.</title>
        <authorList>
            <consortium name="The Broad Institute Genomics Platform"/>
            <consortium name="The Broad Institute Genome Sequencing Center for Infectious Disease"/>
            <person name="Wu L."/>
            <person name="Ma J."/>
        </authorList>
    </citation>
    <scope>NUCLEOTIDE SEQUENCE [LARGE SCALE GENOMIC DNA]</scope>
    <source>
        <strain evidence="4">JCM 17933</strain>
    </source>
</reference>
<dbReference type="Pfam" id="PF07510">
    <property type="entry name" value="GmrSD_C"/>
    <property type="match status" value="1"/>
</dbReference>
<feature type="signal peptide" evidence="1">
    <location>
        <begin position="1"/>
        <end position="27"/>
    </location>
</feature>
<name>A0ABP8QF11_9ACTN</name>
<comment type="caution">
    <text evidence="3">The sequence shown here is derived from an EMBL/GenBank/DDBJ whole genome shotgun (WGS) entry which is preliminary data.</text>
</comment>
<keyword evidence="3" id="KW-0378">Hydrolase</keyword>
<dbReference type="GO" id="GO:0004519">
    <property type="term" value="F:endonuclease activity"/>
    <property type="evidence" value="ECO:0007669"/>
    <property type="project" value="UniProtKB-KW"/>
</dbReference>
<sequence length="210" mass="22501">MRRRAVTLVATLIGIASLIGPSTQALADPPPPPSESTARTELAALTVGTPHSMDGYSRDAFDVWADQPDGCTTRQDVLARDGDDVVEGSDGCQPTSGSWYSAYDDTTVTVVAQATIDHVVPLADAWRTGADQWTAAQRKAFGNDLTDAQLIIASSSSNSSKGDKDPSEWKPPNTAYWCTYGEEYVSVKYKFKLFVTSDEKAALGDLLDAC</sequence>